<dbReference type="EMBL" id="BARV01000078">
    <property type="protein sequence ID" value="GAH92968.1"/>
    <property type="molecule type" value="Genomic_DNA"/>
</dbReference>
<evidence type="ECO:0000313" key="2">
    <source>
        <dbReference type="EMBL" id="GAH92968.1"/>
    </source>
</evidence>
<feature type="transmembrane region" description="Helical" evidence="1">
    <location>
        <begin position="21"/>
        <end position="40"/>
    </location>
</feature>
<reference evidence="2" key="1">
    <citation type="journal article" date="2014" name="Front. Microbiol.">
        <title>High frequency of phylogenetically diverse reductive dehalogenase-homologous genes in deep subseafloor sedimentary metagenomes.</title>
        <authorList>
            <person name="Kawai M."/>
            <person name="Futagami T."/>
            <person name="Toyoda A."/>
            <person name="Takaki Y."/>
            <person name="Nishi S."/>
            <person name="Hori S."/>
            <person name="Arai W."/>
            <person name="Tsubouchi T."/>
            <person name="Morono Y."/>
            <person name="Uchiyama I."/>
            <person name="Ito T."/>
            <person name="Fujiyama A."/>
            <person name="Inagaki F."/>
            <person name="Takami H."/>
        </authorList>
    </citation>
    <scope>NUCLEOTIDE SEQUENCE</scope>
    <source>
        <strain evidence="2">Expedition CK06-06</strain>
    </source>
</reference>
<dbReference type="AlphaFoldDB" id="X1LFS0"/>
<comment type="caution">
    <text evidence="2">The sequence shown here is derived from an EMBL/GenBank/DDBJ whole genome shotgun (WGS) entry which is preliminary data.</text>
</comment>
<gene>
    <name evidence="2" type="ORF">S06H3_00451</name>
</gene>
<organism evidence="2">
    <name type="scientific">marine sediment metagenome</name>
    <dbReference type="NCBI Taxonomy" id="412755"/>
    <lineage>
        <taxon>unclassified sequences</taxon>
        <taxon>metagenomes</taxon>
        <taxon>ecological metagenomes</taxon>
    </lineage>
</organism>
<protein>
    <submittedName>
        <fullName evidence="2">Uncharacterized protein</fullName>
    </submittedName>
</protein>
<evidence type="ECO:0000256" key="1">
    <source>
        <dbReference type="SAM" id="Phobius"/>
    </source>
</evidence>
<name>X1LFS0_9ZZZZ</name>
<accession>X1LFS0</accession>
<keyword evidence="1" id="KW-1133">Transmembrane helix</keyword>
<sequence length="114" mass="12528">MAKTAVVTRTRYLPAKKRRRSNPGFTIPLGIVAGFVPYLINLKQGYDVGGFGAMSMYGVRSLTGYNYETHSFTLGDMRYGLLPILLGMGVHKFIGGMLGVNRALGRAKVPFIRI</sequence>
<proteinExistence type="predicted"/>
<feature type="transmembrane region" description="Helical" evidence="1">
    <location>
        <begin position="81"/>
        <end position="104"/>
    </location>
</feature>
<keyword evidence="1" id="KW-0812">Transmembrane</keyword>
<keyword evidence="1" id="KW-0472">Membrane</keyword>